<comment type="caution">
    <text evidence="1">The sequence shown here is derived from an EMBL/GenBank/DDBJ whole genome shotgun (WGS) entry which is preliminary data.</text>
</comment>
<proteinExistence type="predicted"/>
<dbReference type="Proteomes" id="UP000767392">
    <property type="component" value="Unassembled WGS sequence"/>
</dbReference>
<accession>A0ABY2YU34</accession>
<keyword evidence="2" id="KW-1185">Reference proteome</keyword>
<name>A0ABY2YU34_9LACO</name>
<protein>
    <submittedName>
        <fullName evidence="1">Uncharacterized protein</fullName>
    </submittedName>
</protein>
<organism evidence="1 2">
    <name type="scientific">Apilactobacillus timberlakei</name>
    <dbReference type="NCBI Taxonomy" id="2008380"/>
    <lineage>
        <taxon>Bacteria</taxon>
        <taxon>Bacillati</taxon>
        <taxon>Bacillota</taxon>
        <taxon>Bacilli</taxon>
        <taxon>Lactobacillales</taxon>
        <taxon>Lactobacillaceae</taxon>
        <taxon>Apilactobacillus</taxon>
    </lineage>
</organism>
<dbReference type="RefSeq" id="WP_105987981.1">
    <property type="nucleotide sequence ID" value="NZ_POST01000003.1"/>
</dbReference>
<sequence>MFKKYFLGISFALLLAVILFFNFNSQNIHASYSGHHTIPSELRGNWYQWNKYNHKLDHYRFNKYSVYQNGKLMLGKYKSKNNGLLYINKLGKKSKVYNFVGKADFGDGLNYWLSHKKVHGRRVMKLYVNQGYFSVFTRQKLHHDYSYQYNGMDYNKKIGL</sequence>
<gene>
    <name evidence="1" type="ORF">DY048_04735</name>
</gene>
<evidence type="ECO:0000313" key="2">
    <source>
        <dbReference type="Proteomes" id="UP000767392"/>
    </source>
</evidence>
<evidence type="ECO:0000313" key="1">
    <source>
        <dbReference type="EMBL" id="TPR14256.1"/>
    </source>
</evidence>
<dbReference type="EMBL" id="QUAM01000003">
    <property type="protein sequence ID" value="TPR14256.1"/>
    <property type="molecule type" value="Genomic_DNA"/>
</dbReference>
<reference evidence="1 2" key="1">
    <citation type="submission" date="2018-08" db="EMBL/GenBank/DDBJ databases">
        <title>Comparative genomics of wild bee and flower associated Lactobacillus reveals potential adaptation to the bee host.</title>
        <authorList>
            <person name="Vuong H.Q."/>
            <person name="Mcfrederick Q.S."/>
        </authorList>
    </citation>
    <scope>NUCLEOTIDE SEQUENCE [LARGE SCALE GENOMIC DNA]</scope>
    <source>
        <strain evidence="1 2">HV_04</strain>
    </source>
</reference>